<proteinExistence type="predicted"/>
<dbReference type="EMBL" id="JASDAP010000011">
    <property type="protein sequence ID" value="KAK1893563.1"/>
    <property type="molecule type" value="Genomic_DNA"/>
</dbReference>
<dbReference type="AlphaFoldDB" id="A0AAD9C2J5"/>
<reference evidence="2" key="1">
    <citation type="submission" date="2023-04" db="EMBL/GenBank/DDBJ databases">
        <title>Chromosome-level genome of Chaenocephalus aceratus.</title>
        <authorList>
            <person name="Park H."/>
        </authorList>
    </citation>
    <scope>NUCLEOTIDE SEQUENCE</scope>
    <source>
        <strain evidence="2">DE</strain>
        <tissue evidence="2">Muscle</tissue>
    </source>
</reference>
<feature type="compositionally biased region" description="Basic and acidic residues" evidence="1">
    <location>
        <begin position="68"/>
        <end position="82"/>
    </location>
</feature>
<feature type="region of interest" description="Disordered" evidence="1">
    <location>
        <begin position="68"/>
        <end position="98"/>
    </location>
</feature>
<evidence type="ECO:0000256" key="1">
    <source>
        <dbReference type="SAM" id="MobiDB-lite"/>
    </source>
</evidence>
<accession>A0AAD9C2J5</accession>
<feature type="compositionally biased region" description="Basic and acidic residues" evidence="1">
    <location>
        <begin position="89"/>
        <end position="98"/>
    </location>
</feature>
<evidence type="ECO:0000313" key="3">
    <source>
        <dbReference type="Proteomes" id="UP001228049"/>
    </source>
</evidence>
<evidence type="ECO:0000313" key="2">
    <source>
        <dbReference type="EMBL" id="KAK1893563.1"/>
    </source>
</evidence>
<name>A0AAD9C2J5_DISEL</name>
<sequence>MSLNVIGRARGALNVIKQAASVSSSHLFSLLCLYFSVFHDAKPEWEWTNLLLPERTEWAAAIRSVRTRDGGRDGGAVREGRHLNNSQWKPERRTDGGK</sequence>
<organism evidence="2 3">
    <name type="scientific">Dissostichus eleginoides</name>
    <name type="common">Patagonian toothfish</name>
    <name type="synonym">Dissostichus amissus</name>
    <dbReference type="NCBI Taxonomy" id="100907"/>
    <lineage>
        <taxon>Eukaryota</taxon>
        <taxon>Metazoa</taxon>
        <taxon>Chordata</taxon>
        <taxon>Craniata</taxon>
        <taxon>Vertebrata</taxon>
        <taxon>Euteleostomi</taxon>
        <taxon>Actinopterygii</taxon>
        <taxon>Neopterygii</taxon>
        <taxon>Teleostei</taxon>
        <taxon>Neoteleostei</taxon>
        <taxon>Acanthomorphata</taxon>
        <taxon>Eupercaria</taxon>
        <taxon>Perciformes</taxon>
        <taxon>Notothenioidei</taxon>
        <taxon>Nototheniidae</taxon>
        <taxon>Dissostichus</taxon>
    </lineage>
</organism>
<dbReference type="Proteomes" id="UP001228049">
    <property type="component" value="Unassembled WGS sequence"/>
</dbReference>
<protein>
    <submittedName>
        <fullName evidence="2">Metallocarboxypeptidase ECM14</fullName>
    </submittedName>
</protein>
<gene>
    <name evidence="2" type="ORF">KUDE01_019027</name>
</gene>
<keyword evidence="3" id="KW-1185">Reference proteome</keyword>
<comment type="caution">
    <text evidence="2">The sequence shown here is derived from an EMBL/GenBank/DDBJ whole genome shotgun (WGS) entry which is preliminary data.</text>
</comment>